<evidence type="ECO:0000256" key="6">
    <source>
        <dbReference type="ARBA" id="ARBA00023242"/>
    </source>
</evidence>
<evidence type="ECO:0000256" key="2">
    <source>
        <dbReference type="ARBA" id="ARBA00004123"/>
    </source>
</evidence>
<dbReference type="InterPro" id="IPR023332">
    <property type="entry name" value="Proteasome_alpha-type"/>
</dbReference>
<evidence type="ECO:0000259" key="9">
    <source>
        <dbReference type="SMART" id="SM00948"/>
    </source>
</evidence>
<evidence type="ECO:0000313" key="11">
    <source>
        <dbReference type="Proteomes" id="UP000729402"/>
    </source>
</evidence>
<name>A0A8J5T577_ZIZPA</name>
<comment type="caution">
    <text evidence="10">The sequence shown here is derived from an EMBL/GenBank/DDBJ whole genome shotgun (WGS) entry which is preliminary data.</text>
</comment>
<dbReference type="PROSITE" id="PS51475">
    <property type="entry name" value="PROTEASOME_ALPHA_2"/>
    <property type="match status" value="1"/>
</dbReference>
<comment type="subunit">
    <text evidence="7">The 26S proteasome consists of a 20S proteasome core and two 19S regulatory subunits. The 20S proteasome core is composed of 28 subunits that are arranged in four stacked rings, resulting in a barrel-shaped structure. The two end rings are each formed by seven alpha subunits, and the two central rings are each formed by seven beta subunits. The catalytic chamber with the active sites is on the inside of the barrel.</text>
</comment>
<dbReference type="Pfam" id="PF00227">
    <property type="entry name" value="Proteasome"/>
    <property type="match status" value="1"/>
</dbReference>
<comment type="function">
    <text evidence="1">The proteasome is a multicatalytic proteinase complex which is characterized by its ability to cleave peptides with Arg, Phe, Tyr, Leu, and Glu adjacent to the leaving group at neutral or slightly basic pH. The proteasome has an ATP-dependent proteolytic activity.</text>
</comment>
<dbReference type="GO" id="GO:0006511">
    <property type="term" value="P:ubiquitin-dependent protein catabolic process"/>
    <property type="evidence" value="ECO:0007669"/>
    <property type="project" value="InterPro"/>
</dbReference>
<protein>
    <recommendedName>
        <fullName evidence="9">Proteasome alpha-type subunits domain-containing protein</fullName>
    </recommendedName>
</protein>
<keyword evidence="5 8" id="KW-0647">Proteasome</keyword>
<evidence type="ECO:0000313" key="10">
    <source>
        <dbReference type="EMBL" id="KAG8079752.1"/>
    </source>
</evidence>
<evidence type="ECO:0000256" key="7">
    <source>
        <dbReference type="ARBA" id="ARBA00026071"/>
    </source>
</evidence>
<evidence type="ECO:0000256" key="8">
    <source>
        <dbReference type="PROSITE-ProRule" id="PRU00808"/>
    </source>
</evidence>
<organism evidence="10 11">
    <name type="scientific">Zizania palustris</name>
    <name type="common">Northern wild rice</name>
    <dbReference type="NCBI Taxonomy" id="103762"/>
    <lineage>
        <taxon>Eukaryota</taxon>
        <taxon>Viridiplantae</taxon>
        <taxon>Streptophyta</taxon>
        <taxon>Embryophyta</taxon>
        <taxon>Tracheophyta</taxon>
        <taxon>Spermatophyta</taxon>
        <taxon>Magnoliopsida</taxon>
        <taxon>Liliopsida</taxon>
        <taxon>Poales</taxon>
        <taxon>Poaceae</taxon>
        <taxon>BOP clade</taxon>
        <taxon>Oryzoideae</taxon>
        <taxon>Oryzeae</taxon>
        <taxon>Zizaniinae</taxon>
        <taxon>Zizania</taxon>
    </lineage>
</organism>
<dbReference type="GO" id="GO:0019773">
    <property type="term" value="C:proteasome core complex, alpha-subunit complex"/>
    <property type="evidence" value="ECO:0007669"/>
    <property type="project" value="UniProtKB-UniRule"/>
</dbReference>
<evidence type="ECO:0000256" key="5">
    <source>
        <dbReference type="ARBA" id="ARBA00022942"/>
    </source>
</evidence>
<evidence type="ECO:0000256" key="4">
    <source>
        <dbReference type="ARBA" id="ARBA00022490"/>
    </source>
</evidence>
<accession>A0A8J5T577</accession>
<keyword evidence="11" id="KW-1185">Reference proteome</keyword>
<keyword evidence="6" id="KW-0539">Nucleus</keyword>
<gene>
    <name evidence="10" type="ORF">GUJ93_ZPchr0007g6314</name>
</gene>
<dbReference type="EMBL" id="JAAALK010000282">
    <property type="protein sequence ID" value="KAG8079752.1"/>
    <property type="molecule type" value="Genomic_DNA"/>
</dbReference>
<comment type="similarity">
    <text evidence="8">Belongs to the peptidase T1A family.</text>
</comment>
<dbReference type="FunFam" id="3.60.20.10:FF:000055">
    <property type="entry name" value="Proteasome subunit alpha type"/>
    <property type="match status" value="1"/>
</dbReference>
<dbReference type="InterPro" id="IPR050115">
    <property type="entry name" value="Proteasome_alpha"/>
</dbReference>
<evidence type="ECO:0000256" key="3">
    <source>
        <dbReference type="ARBA" id="ARBA00004496"/>
    </source>
</evidence>
<dbReference type="OrthoDB" id="431557at2759"/>
<dbReference type="Proteomes" id="UP000729402">
    <property type="component" value="Unassembled WGS sequence"/>
</dbReference>
<dbReference type="InterPro" id="IPR000426">
    <property type="entry name" value="Proteasome_asu_N"/>
</dbReference>
<proteinExistence type="inferred from homology"/>
<sequence length="239" mass="26996">MPGAQRRRRTIDRRLTVFSPEGRLCQIEYAFNAVELPGVTSVGVRGADSVYVLTHQKKDNLRDKKSSSHLFEVTKQMGLLVTGRLADGRALADESRNAAAEFRFKWGYEMPPHMLAQWIADRAQICTQYNHLRSYGIVAMIFGIDEEKGTPELFTCDPAGQFFGHKAASAGLKEREAMNFLEEEMKSNPSLSRNSTFEMAARALYHVLQGDFDAQEYELGCISKEDPILRINSAKIFKH</sequence>
<reference evidence="10" key="2">
    <citation type="submission" date="2021-02" db="EMBL/GenBank/DDBJ databases">
        <authorList>
            <person name="Kimball J.A."/>
            <person name="Haas M.W."/>
            <person name="Macchietto M."/>
            <person name="Kono T."/>
            <person name="Duquette J."/>
            <person name="Shao M."/>
        </authorList>
    </citation>
    <scope>NUCLEOTIDE SEQUENCE</scope>
    <source>
        <tissue evidence="10">Fresh leaf tissue</tissue>
    </source>
</reference>
<dbReference type="AlphaFoldDB" id="A0A8J5T577"/>
<keyword evidence="4" id="KW-0963">Cytoplasm</keyword>
<dbReference type="SMART" id="SM00948">
    <property type="entry name" value="Proteasome_A_N"/>
    <property type="match status" value="1"/>
</dbReference>
<dbReference type="PANTHER" id="PTHR11599">
    <property type="entry name" value="PROTEASOME SUBUNIT ALPHA/BETA"/>
    <property type="match status" value="1"/>
</dbReference>
<dbReference type="InterPro" id="IPR001353">
    <property type="entry name" value="Proteasome_sua/b"/>
</dbReference>
<feature type="domain" description="Proteasome alpha-type subunits" evidence="9">
    <location>
        <begin position="11"/>
        <end position="33"/>
    </location>
</feature>
<evidence type="ECO:0000256" key="1">
    <source>
        <dbReference type="ARBA" id="ARBA00002000"/>
    </source>
</evidence>
<dbReference type="GO" id="GO:0005737">
    <property type="term" value="C:cytoplasm"/>
    <property type="evidence" value="ECO:0007669"/>
    <property type="project" value="UniProtKB-SubCell"/>
</dbReference>
<reference evidence="10" key="1">
    <citation type="journal article" date="2021" name="bioRxiv">
        <title>Whole Genome Assembly and Annotation of Northern Wild Rice, Zizania palustris L., Supports a Whole Genome Duplication in the Zizania Genus.</title>
        <authorList>
            <person name="Haas M."/>
            <person name="Kono T."/>
            <person name="Macchietto M."/>
            <person name="Millas R."/>
            <person name="McGilp L."/>
            <person name="Shao M."/>
            <person name="Duquette J."/>
            <person name="Hirsch C.N."/>
            <person name="Kimball J."/>
        </authorList>
    </citation>
    <scope>NUCLEOTIDE SEQUENCE</scope>
    <source>
        <tissue evidence="10">Fresh leaf tissue</tissue>
    </source>
</reference>
<dbReference type="GO" id="GO:0005634">
    <property type="term" value="C:nucleus"/>
    <property type="evidence" value="ECO:0007669"/>
    <property type="project" value="UniProtKB-SubCell"/>
</dbReference>
<comment type="subcellular location">
    <subcellularLocation>
        <location evidence="3">Cytoplasm</location>
    </subcellularLocation>
    <subcellularLocation>
        <location evidence="2">Nucleus</location>
    </subcellularLocation>
</comment>
<dbReference type="Pfam" id="PF10584">
    <property type="entry name" value="Proteasome_A_N"/>
    <property type="match status" value="1"/>
</dbReference>